<feature type="region of interest" description="Disordered" evidence="1">
    <location>
        <begin position="265"/>
        <end position="290"/>
    </location>
</feature>
<gene>
    <name evidence="3" type="primary">LOC115882682</name>
</gene>
<dbReference type="AlphaFoldDB" id="A0A6J2Y1D5"/>
<dbReference type="KEGG" id="soy:115882682"/>
<dbReference type="RefSeq" id="XP_030756734.1">
    <property type="nucleotide sequence ID" value="XM_030900874.1"/>
</dbReference>
<feature type="compositionally biased region" description="Basic and acidic residues" evidence="1">
    <location>
        <begin position="276"/>
        <end position="290"/>
    </location>
</feature>
<dbReference type="InParanoid" id="A0A6J2Y1D5"/>
<organism evidence="2 3">
    <name type="scientific">Sitophilus oryzae</name>
    <name type="common">Rice weevil</name>
    <name type="synonym">Curculio oryzae</name>
    <dbReference type="NCBI Taxonomy" id="7048"/>
    <lineage>
        <taxon>Eukaryota</taxon>
        <taxon>Metazoa</taxon>
        <taxon>Ecdysozoa</taxon>
        <taxon>Arthropoda</taxon>
        <taxon>Hexapoda</taxon>
        <taxon>Insecta</taxon>
        <taxon>Pterygota</taxon>
        <taxon>Neoptera</taxon>
        <taxon>Endopterygota</taxon>
        <taxon>Coleoptera</taxon>
        <taxon>Polyphaga</taxon>
        <taxon>Cucujiformia</taxon>
        <taxon>Curculionidae</taxon>
        <taxon>Dryophthorinae</taxon>
        <taxon>Sitophilus</taxon>
    </lineage>
</organism>
<dbReference type="OrthoDB" id="6730012at2759"/>
<protein>
    <submittedName>
        <fullName evidence="3">Uncharacterized protein LOC115882682</fullName>
    </submittedName>
</protein>
<name>A0A6J2Y1D5_SITOR</name>
<sequence>MAAVACEIVGTGDGKIENLHKSSDRLTSKVIAKELVLEIVNSALDMVEESSCSREMMENEEKIRDKKCYGSDDPKEKIVVPLKGTGDQGSNEAFEQTEVCPFHPPVEKKNRLTDLVKNSKQLLAKIMMSESKVSFQQQKKEEQEEHVVDVIELDCIQIHDLPFTCRQKILPEEVPLPRNDSLEILNPPIEEASLEEDQDIGEESEVMPGKSKESLKKTSTFPRSNGAKAKAAFAAKCRTLRMSTLNLKKKKWNVGGRIVNFFKKKKDSKAAVNDPMKSDGVEDLPNKDNE</sequence>
<evidence type="ECO:0000313" key="2">
    <source>
        <dbReference type="Proteomes" id="UP000504635"/>
    </source>
</evidence>
<evidence type="ECO:0000313" key="3">
    <source>
        <dbReference type="RefSeq" id="XP_030756734.1"/>
    </source>
</evidence>
<accession>A0A6J2Y1D5</accession>
<keyword evidence="2" id="KW-1185">Reference proteome</keyword>
<proteinExistence type="predicted"/>
<reference evidence="3" key="1">
    <citation type="submission" date="2025-08" db="UniProtKB">
        <authorList>
            <consortium name="RefSeq"/>
        </authorList>
    </citation>
    <scope>IDENTIFICATION</scope>
    <source>
        <tissue evidence="3">Gonads</tissue>
    </source>
</reference>
<feature type="region of interest" description="Disordered" evidence="1">
    <location>
        <begin position="193"/>
        <end position="223"/>
    </location>
</feature>
<feature type="compositionally biased region" description="Acidic residues" evidence="1">
    <location>
        <begin position="193"/>
        <end position="205"/>
    </location>
</feature>
<evidence type="ECO:0000256" key="1">
    <source>
        <dbReference type="SAM" id="MobiDB-lite"/>
    </source>
</evidence>
<dbReference type="Proteomes" id="UP000504635">
    <property type="component" value="Unplaced"/>
</dbReference>
<dbReference type="GeneID" id="115882682"/>